<reference evidence="7" key="2">
    <citation type="submission" date="2013-11" db="EMBL/GenBank/DDBJ databases">
        <title>Draft genome sequence of Anaerostipes caccae (DSM 14662).</title>
        <authorList>
            <person name="Sudarsanam P."/>
            <person name="Ley R."/>
            <person name="Guruge J."/>
            <person name="Turnbaugh P.J."/>
            <person name="Mahowald M."/>
            <person name="Liep D."/>
            <person name="Gordon J."/>
        </authorList>
    </citation>
    <scope>NUCLEOTIDE SEQUENCE</scope>
    <source>
        <strain evidence="7">DSM 14662</strain>
    </source>
</reference>
<dbReference type="GO" id="GO:0005886">
    <property type="term" value="C:plasma membrane"/>
    <property type="evidence" value="ECO:0007669"/>
    <property type="project" value="TreeGrafter"/>
</dbReference>
<evidence type="ECO:0000256" key="4">
    <source>
        <dbReference type="SAM" id="Phobius"/>
    </source>
</evidence>
<dbReference type="EMBL" id="ABAX03000001">
    <property type="protein sequence ID" value="EDR99169.1"/>
    <property type="molecule type" value="Genomic_DNA"/>
</dbReference>
<organism evidence="7 8">
    <name type="scientific">Anaerostipes caccae (strain DSM 14662 / CCUG 47493 / JCM 13470 / NCIMB 13811 / L1-92)</name>
    <dbReference type="NCBI Taxonomy" id="411490"/>
    <lineage>
        <taxon>Bacteria</taxon>
        <taxon>Bacillati</taxon>
        <taxon>Bacillota</taxon>
        <taxon>Clostridia</taxon>
        <taxon>Lachnospirales</taxon>
        <taxon>Lachnospiraceae</taxon>
        <taxon>Anaerostipes</taxon>
    </lineage>
</organism>
<sequence length="598" mass="66785">MSYLFPWIHIFLSVWIPEFFMKTSYKRRMLLMGGIFAFCLIFMAGRLGYLMIGQADKYLALAKDLHQREREIKAPRGNIYDRNGVKIASNKAVYSISVIHSQTKQKEKVVSVLSKELQIDESEIKKKVYKNSVREKIKSNVDKDAADRIRKYELAGVKVDEDYKRTYPYNDLASKVLGFTGGDNQGIVGLEVTYDSYLQGKPGRILTLTDGGGREIDGAYEERDEPVAGNDLYTTLDVNLQNYVWQACEKVRKEKGAKRVSMIIMNPQNGEIYAMVNTPEYNLNEPFKLKGKKENTTGKKRQELLNQMWRNTCINDTYEPGSVFKIVTATAGLELGKVKVTDHFSCPGFRIVEDRKIRCHKTTGHGAETFKEGVMNSCNPVFMEVGARVGVDGMYTIFRQMGLFEKTGIDIPGEANSIMHNKKNVGAVELATMSFGQSFQITPLQLMRAASAAVNGGTLVTPHFGMKAVDSSGKTVKTFEFAKKKNVIKKETSETMRELLEAVVSEGSGRNCKIEGYSIGGKTATSEKLPRGTGKYISSFLGFSKAEHPTVMALVMIDEPKGTYYGGTIAAPVVREVFKVALPYLGISKDYTVDKTKK</sequence>
<dbReference type="PANTHER" id="PTHR30627">
    <property type="entry name" value="PEPTIDOGLYCAN D,D-TRANSPEPTIDASE"/>
    <property type="match status" value="1"/>
</dbReference>
<evidence type="ECO:0000313" key="8">
    <source>
        <dbReference type="Proteomes" id="UP000004935"/>
    </source>
</evidence>
<gene>
    <name evidence="7" type="ORF">ANACAC_00010</name>
</gene>
<proteinExistence type="inferred from homology"/>
<feature type="domain" description="Penicillin-binding protein transpeptidase" evidence="5">
    <location>
        <begin position="261"/>
        <end position="578"/>
    </location>
</feature>
<dbReference type="AlphaFoldDB" id="B0M965"/>
<comment type="subcellular location">
    <subcellularLocation>
        <location evidence="1">Membrane</location>
    </subcellularLocation>
</comment>
<dbReference type="InterPro" id="IPR012338">
    <property type="entry name" value="Beta-lactam/transpept-like"/>
</dbReference>
<dbReference type="Pfam" id="PF00905">
    <property type="entry name" value="Transpeptidase"/>
    <property type="match status" value="1"/>
</dbReference>
<dbReference type="SUPFAM" id="SSF56519">
    <property type="entry name" value="Penicillin binding protein dimerisation domain"/>
    <property type="match status" value="1"/>
</dbReference>
<evidence type="ECO:0000313" key="7">
    <source>
        <dbReference type="EMBL" id="EDR99169.1"/>
    </source>
</evidence>
<name>B0M965_ANACD</name>
<keyword evidence="4" id="KW-1133">Transmembrane helix</keyword>
<dbReference type="STRING" id="411490.ANACAC_00010"/>
<dbReference type="GO" id="GO:0008658">
    <property type="term" value="F:penicillin binding"/>
    <property type="evidence" value="ECO:0007669"/>
    <property type="project" value="InterPro"/>
</dbReference>
<dbReference type="Gene3D" id="3.40.710.10">
    <property type="entry name" value="DD-peptidase/beta-lactamase superfamily"/>
    <property type="match status" value="1"/>
</dbReference>
<dbReference type="InterPro" id="IPR005311">
    <property type="entry name" value="PBP_dimer"/>
</dbReference>
<keyword evidence="3 4" id="KW-0472">Membrane</keyword>
<reference evidence="7" key="1">
    <citation type="submission" date="2007-11" db="EMBL/GenBank/DDBJ databases">
        <authorList>
            <person name="Fulton L."/>
            <person name="Clifton S."/>
            <person name="Fulton B."/>
            <person name="Xu J."/>
            <person name="Minx P."/>
            <person name="Pepin K.H."/>
            <person name="Johnson M."/>
            <person name="Thiruvilangam P."/>
            <person name="Bhonagiri V."/>
            <person name="Nash W.E."/>
            <person name="Mardis E.R."/>
            <person name="Wilson R.K."/>
        </authorList>
    </citation>
    <scope>NUCLEOTIDE SEQUENCE [LARGE SCALE GENOMIC DNA]</scope>
    <source>
        <strain evidence="7">DSM 14662</strain>
    </source>
</reference>
<evidence type="ECO:0000256" key="2">
    <source>
        <dbReference type="ARBA" id="ARBA00007171"/>
    </source>
</evidence>
<protein>
    <submittedName>
        <fullName evidence="7">Penicillin-binding protein, transpeptidase domain protein</fullName>
    </submittedName>
</protein>
<comment type="caution">
    <text evidence="7">The sequence shown here is derived from an EMBL/GenBank/DDBJ whole genome shotgun (WGS) entry which is preliminary data.</text>
</comment>
<accession>B0M965</accession>
<dbReference type="PANTHER" id="PTHR30627:SF1">
    <property type="entry name" value="PEPTIDOGLYCAN D,D-TRANSPEPTIDASE FTSI"/>
    <property type="match status" value="1"/>
</dbReference>
<dbReference type="InterPro" id="IPR001460">
    <property type="entry name" value="PCN-bd_Tpept"/>
</dbReference>
<feature type="transmembrane region" description="Helical" evidence="4">
    <location>
        <begin position="30"/>
        <end position="52"/>
    </location>
</feature>
<dbReference type="InterPro" id="IPR036138">
    <property type="entry name" value="PBP_dimer_sf"/>
</dbReference>
<dbReference type="eggNOG" id="COG0768">
    <property type="taxonomic scope" value="Bacteria"/>
</dbReference>
<keyword evidence="8" id="KW-1185">Reference proteome</keyword>
<dbReference type="HOGENOM" id="CLU_009289_6_0_9"/>
<comment type="similarity">
    <text evidence="2">Belongs to the transpeptidase family.</text>
</comment>
<dbReference type="Proteomes" id="UP000004935">
    <property type="component" value="Unassembled WGS sequence"/>
</dbReference>
<dbReference type="Pfam" id="PF03717">
    <property type="entry name" value="PBP_dimer"/>
    <property type="match status" value="1"/>
</dbReference>
<evidence type="ECO:0000259" key="5">
    <source>
        <dbReference type="Pfam" id="PF00905"/>
    </source>
</evidence>
<dbReference type="InterPro" id="IPR050515">
    <property type="entry name" value="Beta-lactam/transpept"/>
</dbReference>
<evidence type="ECO:0000256" key="3">
    <source>
        <dbReference type="ARBA" id="ARBA00023136"/>
    </source>
</evidence>
<dbReference type="SUPFAM" id="SSF56601">
    <property type="entry name" value="beta-lactamase/transpeptidase-like"/>
    <property type="match status" value="1"/>
</dbReference>
<evidence type="ECO:0000259" key="6">
    <source>
        <dbReference type="Pfam" id="PF03717"/>
    </source>
</evidence>
<dbReference type="GO" id="GO:0071555">
    <property type="term" value="P:cell wall organization"/>
    <property type="evidence" value="ECO:0007669"/>
    <property type="project" value="TreeGrafter"/>
</dbReference>
<feature type="domain" description="Penicillin-binding protein dimerisation" evidence="6">
    <location>
        <begin position="72"/>
        <end position="217"/>
    </location>
</feature>
<dbReference type="Gene3D" id="3.90.1310.10">
    <property type="entry name" value="Penicillin-binding protein 2a (Domain 2)"/>
    <property type="match status" value="1"/>
</dbReference>
<evidence type="ECO:0000256" key="1">
    <source>
        <dbReference type="ARBA" id="ARBA00004370"/>
    </source>
</evidence>
<keyword evidence="4" id="KW-0812">Transmembrane</keyword>